<dbReference type="InterPro" id="IPR001300">
    <property type="entry name" value="Peptidase_C2_calpain_cat"/>
</dbReference>
<proteinExistence type="predicted"/>
<dbReference type="EMBL" id="AGNL01001634">
    <property type="protein sequence ID" value="EJK76841.1"/>
    <property type="molecule type" value="Genomic_DNA"/>
</dbReference>
<evidence type="ECO:0000256" key="1">
    <source>
        <dbReference type="ARBA" id="ARBA00022670"/>
    </source>
</evidence>
<dbReference type="Gene3D" id="3.90.70.10">
    <property type="entry name" value="Cysteine proteinases"/>
    <property type="match status" value="1"/>
</dbReference>
<keyword evidence="8" id="KW-1185">Reference proteome</keyword>
<dbReference type="GO" id="GO:0006508">
    <property type="term" value="P:proteolysis"/>
    <property type="evidence" value="ECO:0007669"/>
    <property type="project" value="UniProtKB-KW"/>
</dbReference>
<dbReference type="InterPro" id="IPR022683">
    <property type="entry name" value="Calpain_III"/>
</dbReference>
<dbReference type="Proteomes" id="UP000266841">
    <property type="component" value="Unassembled WGS sequence"/>
</dbReference>
<evidence type="ECO:0000256" key="4">
    <source>
        <dbReference type="PROSITE-ProRule" id="PRU00239"/>
    </source>
</evidence>
<dbReference type="InterPro" id="IPR038765">
    <property type="entry name" value="Papain-like_cys_pep_sf"/>
</dbReference>
<feature type="compositionally biased region" description="Basic and acidic residues" evidence="5">
    <location>
        <begin position="88"/>
        <end position="109"/>
    </location>
</feature>
<dbReference type="SMART" id="SM00720">
    <property type="entry name" value="calpain_III"/>
    <property type="match status" value="1"/>
</dbReference>
<dbReference type="SUPFAM" id="SSF54001">
    <property type="entry name" value="Cysteine proteinases"/>
    <property type="match status" value="1"/>
</dbReference>
<dbReference type="Pfam" id="PF00648">
    <property type="entry name" value="Peptidase_C2"/>
    <property type="match status" value="1"/>
</dbReference>
<feature type="active site" evidence="4">
    <location>
        <position position="570"/>
    </location>
</feature>
<dbReference type="InterPro" id="IPR036213">
    <property type="entry name" value="Calpain_III_sf"/>
</dbReference>
<dbReference type="AlphaFoldDB" id="K0TN45"/>
<evidence type="ECO:0000313" key="8">
    <source>
        <dbReference type="Proteomes" id="UP000266841"/>
    </source>
</evidence>
<reference evidence="7 8" key="1">
    <citation type="journal article" date="2012" name="Genome Biol.">
        <title>Genome and low-iron response of an oceanic diatom adapted to chronic iron limitation.</title>
        <authorList>
            <person name="Lommer M."/>
            <person name="Specht M."/>
            <person name="Roy A.S."/>
            <person name="Kraemer L."/>
            <person name="Andreson R."/>
            <person name="Gutowska M.A."/>
            <person name="Wolf J."/>
            <person name="Bergner S.V."/>
            <person name="Schilhabel M.B."/>
            <person name="Klostermeier U.C."/>
            <person name="Beiko R.G."/>
            <person name="Rosenstiel P."/>
            <person name="Hippler M."/>
            <person name="Laroche J."/>
        </authorList>
    </citation>
    <scope>NUCLEOTIDE SEQUENCE [LARGE SCALE GENOMIC DNA]</scope>
    <source>
        <strain evidence="7 8">CCMP1005</strain>
    </source>
</reference>
<dbReference type="SMART" id="SM00230">
    <property type="entry name" value="CysPc"/>
    <property type="match status" value="1"/>
</dbReference>
<name>K0TN45_THAOC</name>
<feature type="active site" evidence="4">
    <location>
        <position position="549"/>
    </location>
</feature>
<evidence type="ECO:0000259" key="6">
    <source>
        <dbReference type="PROSITE" id="PS50203"/>
    </source>
</evidence>
<feature type="active site" evidence="4">
    <location>
        <position position="374"/>
    </location>
</feature>
<dbReference type="PROSITE" id="PS50203">
    <property type="entry name" value="CALPAIN_CAT"/>
    <property type="match status" value="1"/>
</dbReference>
<dbReference type="eggNOG" id="KOG0045">
    <property type="taxonomic scope" value="Eukaryota"/>
</dbReference>
<dbReference type="OMA" id="GDYRRGC"/>
<feature type="region of interest" description="Disordered" evidence="5">
    <location>
        <begin position="248"/>
        <end position="270"/>
    </location>
</feature>
<dbReference type="PANTHER" id="PTHR46143">
    <property type="entry name" value="CALPAIN-7"/>
    <property type="match status" value="1"/>
</dbReference>
<feature type="region of interest" description="Disordered" evidence="5">
    <location>
        <begin position="88"/>
        <end position="117"/>
    </location>
</feature>
<dbReference type="OrthoDB" id="167576at2759"/>
<dbReference type="InterPro" id="IPR051297">
    <property type="entry name" value="PalB/RIM13"/>
</dbReference>
<keyword evidence="3 4" id="KW-0788">Thiol protease</keyword>
<keyword evidence="1 4" id="KW-0645">Protease</keyword>
<keyword evidence="2 4" id="KW-0378">Hydrolase</keyword>
<gene>
    <name evidence="7" type="ORF">THAOC_01374</name>
</gene>
<dbReference type="SUPFAM" id="SSF49758">
    <property type="entry name" value="Calpain large subunit, middle domain (domain III)"/>
    <property type="match status" value="2"/>
</dbReference>
<organism evidence="7 8">
    <name type="scientific">Thalassiosira oceanica</name>
    <name type="common">Marine diatom</name>
    <dbReference type="NCBI Taxonomy" id="159749"/>
    <lineage>
        <taxon>Eukaryota</taxon>
        <taxon>Sar</taxon>
        <taxon>Stramenopiles</taxon>
        <taxon>Ochrophyta</taxon>
        <taxon>Bacillariophyta</taxon>
        <taxon>Coscinodiscophyceae</taxon>
        <taxon>Thalassiosirophycidae</taxon>
        <taxon>Thalassiosirales</taxon>
        <taxon>Thalassiosiraceae</taxon>
        <taxon>Thalassiosira</taxon>
    </lineage>
</organism>
<dbReference type="GO" id="GO:0004198">
    <property type="term" value="F:calcium-dependent cysteine-type endopeptidase activity"/>
    <property type="evidence" value="ECO:0007669"/>
    <property type="project" value="InterPro"/>
</dbReference>
<dbReference type="Gene3D" id="2.60.120.380">
    <property type="match status" value="2"/>
</dbReference>
<protein>
    <recommendedName>
        <fullName evidence="6">Calpain catalytic domain-containing protein</fullName>
    </recommendedName>
</protein>
<dbReference type="MEROPS" id="C02.029"/>
<evidence type="ECO:0000256" key="2">
    <source>
        <dbReference type="ARBA" id="ARBA00022801"/>
    </source>
</evidence>
<accession>K0TN45</accession>
<feature type="domain" description="Calpain catalytic" evidence="6">
    <location>
        <begin position="337"/>
        <end position="634"/>
    </location>
</feature>
<dbReference type="PANTHER" id="PTHR46143:SF1">
    <property type="entry name" value="CALPAIN-7"/>
    <property type="match status" value="1"/>
</dbReference>
<comment type="caution">
    <text evidence="7">The sequence shown here is derived from an EMBL/GenBank/DDBJ whole genome shotgun (WGS) entry which is preliminary data.</text>
</comment>
<evidence type="ECO:0000256" key="5">
    <source>
        <dbReference type="SAM" id="MobiDB-lite"/>
    </source>
</evidence>
<feature type="non-terminal residue" evidence="7">
    <location>
        <position position="1"/>
    </location>
</feature>
<dbReference type="CDD" id="cd00044">
    <property type="entry name" value="CysPc"/>
    <property type="match status" value="1"/>
</dbReference>
<feature type="compositionally biased region" description="Polar residues" evidence="5">
    <location>
        <begin position="257"/>
        <end position="270"/>
    </location>
</feature>
<evidence type="ECO:0000256" key="3">
    <source>
        <dbReference type="ARBA" id="ARBA00022807"/>
    </source>
</evidence>
<evidence type="ECO:0000313" key="7">
    <source>
        <dbReference type="EMBL" id="EJK76841.1"/>
    </source>
</evidence>
<sequence>RASKGWKMARSKEESLIDQAFARLKEADGLEQDDPAQAANKYHEGCFLLKNHIRTVLSRSQNKGEAGKMRALLAEKIDKYELKAEHLRTRSKMMEEDRQKQEQNRENARLRQSTSSSLSSSCNWEMIAHNSQSIRPSGLNTVASSRSLHIDNIEKVATQHASKAGRLLTSAIDHDEIGGNCDDEVIQLYLQSVQHYLDAIKFLSSGADDGAEEKTSQERKQEESYADVHRDLVVSLKRKVKGALDRVEELKSRRGAGSTSSGLPSAETNASEIPIAQTSLTPHEIAVLKRSSRLASVLVLPWSDTDVKTFNFSPSNRYNDPDGLLKLSKKQEIAFSKWARPHEIAEMRGLAPSNIKLIETITPYTIKQYCVSDCSFIAGLCISAAYERRFRRRLVSSLIHPQDKNGMPLYNPKGVYMVKLWLNGVERVVVIDDLFPVDSRGNLLCSHTNTAGLELWVSLLEKAYMKICGGYDFPGSNSGVDLFSLTGWIPERIHFPEDVENVQSFETPPERCWERLYSASAYGDCLITMSTSKELTEDKAKEVGLFTGHAYAVLDVVKTSNGTRLLQLKNPWAKSGWLGRFSSRDQESWADDPGLCSELGYDPKIASHHDDGVFFISWDDVLKYFRNIHLSWSDSLFCCSTKVHDLWRKDKGPTDDSYNVGENPQYCITLSDAALSTNATLWVLLSRHVDKQEQEGGEASCFATVHIHRVRTASERVWYTNSKCVLTGAYTNNQHVLIRYDASGKQDKHLVLVLSQYKKSADLAYTLTALCTEDFALSSPESLPHSKTIHGSWRIRENMQDKSCLLSIGTAGGPAGRGSFGCNPHYCINVKEGMDMQISCKTNKFLLVNVILVESTGRRMQHIYVSPTLDSGAYRHGFCITDVAFVRPGDYTLVVSTFEPGQEGAFVLCVSSSKDLRIRELD</sequence>